<feature type="domain" description="AMP-dependent synthetase/ligase" evidence="3">
    <location>
        <begin position="11"/>
        <end position="380"/>
    </location>
</feature>
<evidence type="ECO:0000256" key="2">
    <source>
        <dbReference type="ARBA" id="ARBA00022598"/>
    </source>
</evidence>
<keyword evidence="2" id="KW-0436">Ligase</keyword>
<dbReference type="GO" id="GO:0006633">
    <property type="term" value="P:fatty acid biosynthetic process"/>
    <property type="evidence" value="ECO:0007669"/>
    <property type="project" value="TreeGrafter"/>
</dbReference>
<sequence length="549" mass="56902">MIATTTLPTLLEQHARSRGDHPALRFLQRGEAVTEAASYAELDAAVAPLAGGLVQAGLRGVPVVLALPPGLGFVIALLACLRAGAIAVPVPFPPTGEARLRQQRVIDDLGEGAVLAAPEAEIDTGRLRRLDPATLRAPLDTPPPPPEAPAVIQYSSGSTRAPAGIVISHANLMANQRMISEAFGSGSDIVAVNWLPPHHDMGLFGAILHPLFLGGTAVLMPPFAFIQKPLRWLAAIAAHRGTVAGGPNFGYELCLRRVSAAQAAGLDLTSLGVTFCGAEPVRAESLRRFAAHLAPAGFDAASLLPCYGLAEATLLVTGVVKGSGLREVSAGAAGRRQVTCGSPPAGCFVTIRDPEGADRMPQGAAGEICIAGPHLAAGLWQGDSATIAPLPGLLQAEGECWLRTGDIGAMTGDGLVILDRIKDTVIAHGRKIYAADAEAAAFEAAGPLLSAAAAIGLPGTEGDRLVLLCEVSVAERRSLAPEPLRRRIAEQVGQRCGMLPDVVLLGFGTLPRTTSGKIRHQAARQAFLDGHLKLLPSENPVEAEPWAST</sequence>
<dbReference type="Gene3D" id="3.30.300.30">
    <property type="match status" value="1"/>
</dbReference>
<evidence type="ECO:0000313" key="5">
    <source>
        <dbReference type="Proteomes" id="UP000661507"/>
    </source>
</evidence>
<dbReference type="AlphaFoldDB" id="A0A917KNG4"/>
<protein>
    <recommendedName>
        <fullName evidence="3">AMP-dependent synthetase/ligase domain-containing protein</fullName>
    </recommendedName>
</protein>
<evidence type="ECO:0000256" key="1">
    <source>
        <dbReference type="ARBA" id="ARBA00006432"/>
    </source>
</evidence>
<dbReference type="InterPro" id="IPR000873">
    <property type="entry name" value="AMP-dep_synth/lig_dom"/>
</dbReference>
<dbReference type="RefSeq" id="WP_188967854.1">
    <property type="nucleotide sequence ID" value="NZ_BMKW01000007.1"/>
</dbReference>
<dbReference type="InterPro" id="IPR045851">
    <property type="entry name" value="AMP-bd_C_sf"/>
</dbReference>
<gene>
    <name evidence="4" type="ORF">GCM10011320_29390</name>
</gene>
<dbReference type="GO" id="GO:0005886">
    <property type="term" value="C:plasma membrane"/>
    <property type="evidence" value="ECO:0007669"/>
    <property type="project" value="TreeGrafter"/>
</dbReference>
<comment type="similarity">
    <text evidence="1">Belongs to the ATP-dependent AMP-binding enzyme family.</text>
</comment>
<dbReference type="EMBL" id="BMKW01000007">
    <property type="protein sequence ID" value="GGJ20211.1"/>
    <property type="molecule type" value="Genomic_DNA"/>
</dbReference>
<organism evidence="4 5">
    <name type="scientific">Neoroseomonas lacus</name>
    <dbReference type="NCBI Taxonomy" id="287609"/>
    <lineage>
        <taxon>Bacteria</taxon>
        <taxon>Pseudomonadati</taxon>
        <taxon>Pseudomonadota</taxon>
        <taxon>Alphaproteobacteria</taxon>
        <taxon>Acetobacterales</taxon>
        <taxon>Acetobacteraceae</taxon>
        <taxon>Neoroseomonas</taxon>
    </lineage>
</organism>
<dbReference type="Proteomes" id="UP000661507">
    <property type="component" value="Unassembled WGS sequence"/>
</dbReference>
<dbReference type="Gene3D" id="3.40.50.12780">
    <property type="entry name" value="N-terminal domain of ligase-like"/>
    <property type="match status" value="1"/>
</dbReference>
<dbReference type="GO" id="GO:0070566">
    <property type="term" value="F:adenylyltransferase activity"/>
    <property type="evidence" value="ECO:0007669"/>
    <property type="project" value="TreeGrafter"/>
</dbReference>
<dbReference type="Pfam" id="PF00501">
    <property type="entry name" value="AMP-binding"/>
    <property type="match status" value="1"/>
</dbReference>
<dbReference type="CDD" id="cd05931">
    <property type="entry name" value="FAAL"/>
    <property type="match status" value="1"/>
</dbReference>
<dbReference type="SUPFAM" id="SSF56801">
    <property type="entry name" value="Acetyl-CoA synthetase-like"/>
    <property type="match status" value="1"/>
</dbReference>
<proteinExistence type="inferred from homology"/>
<accession>A0A917KNG4</accession>
<dbReference type="InterPro" id="IPR040097">
    <property type="entry name" value="FAAL/FAAC"/>
</dbReference>
<name>A0A917KNG4_9PROT</name>
<comment type="caution">
    <text evidence="4">The sequence shown here is derived from an EMBL/GenBank/DDBJ whole genome shotgun (WGS) entry which is preliminary data.</text>
</comment>
<evidence type="ECO:0000313" key="4">
    <source>
        <dbReference type="EMBL" id="GGJ20211.1"/>
    </source>
</evidence>
<dbReference type="PANTHER" id="PTHR22754">
    <property type="entry name" value="DISCO-INTERACTING PROTEIN 2 DIP2 -RELATED"/>
    <property type="match status" value="1"/>
</dbReference>
<reference evidence="4" key="2">
    <citation type="submission" date="2020-09" db="EMBL/GenBank/DDBJ databases">
        <authorList>
            <person name="Sun Q."/>
            <person name="Zhou Y."/>
        </authorList>
    </citation>
    <scope>NUCLEOTIDE SEQUENCE</scope>
    <source>
        <strain evidence="4">CGMCC 1.3617</strain>
    </source>
</reference>
<dbReference type="InterPro" id="IPR042099">
    <property type="entry name" value="ANL_N_sf"/>
</dbReference>
<keyword evidence="5" id="KW-1185">Reference proteome</keyword>
<dbReference type="PANTHER" id="PTHR22754:SF32">
    <property type="entry name" value="DISCO-INTERACTING PROTEIN 2"/>
    <property type="match status" value="1"/>
</dbReference>
<dbReference type="GO" id="GO:0016874">
    <property type="term" value="F:ligase activity"/>
    <property type="evidence" value="ECO:0007669"/>
    <property type="project" value="UniProtKB-KW"/>
</dbReference>
<evidence type="ECO:0000259" key="3">
    <source>
        <dbReference type="Pfam" id="PF00501"/>
    </source>
</evidence>
<reference evidence="4" key="1">
    <citation type="journal article" date="2014" name="Int. J. Syst. Evol. Microbiol.">
        <title>Complete genome sequence of Corynebacterium casei LMG S-19264T (=DSM 44701T), isolated from a smear-ripened cheese.</title>
        <authorList>
            <consortium name="US DOE Joint Genome Institute (JGI-PGF)"/>
            <person name="Walter F."/>
            <person name="Albersmeier A."/>
            <person name="Kalinowski J."/>
            <person name="Ruckert C."/>
        </authorList>
    </citation>
    <scope>NUCLEOTIDE SEQUENCE</scope>
    <source>
        <strain evidence="4">CGMCC 1.3617</strain>
    </source>
</reference>